<reference evidence="1 2" key="1">
    <citation type="journal article" date="2023" name="Nucleic Acids Res.">
        <title>The hologenome of Daphnia magna reveals possible DNA methylation and microbiome-mediated evolution of the host genome.</title>
        <authorList>
            <person name="Chaturvedi A."/>
            <person name="Li X."/>
            <person name="Dhandapani V."/>
            <person name="Marshall H."/>
            <person name="Kissane S."/>
            <person name="Cuenca-Cambronero M."/>
            <person name="Asole G."/>
            <person name="Calvet F."/>
            <person name="Ruiz-Romero M."/>
            <person name="Marangio P."/>
            <person name="Guigo R."/>
            <person name="Rago D."/>
            <person name="Mirbahai L."/>
            <person name="Eastwood N."/>
            <person name="Colbourne J.K."/>
            <person name="Zhou J."/>
            <person name="Mallon E."/>
            <person name="Orsini L."/>
        </authorList>
    </citation>
    <scope>NUCLEOTIDE SEQUENCE [LARGE SCALE GENOMIC DNA]</scope>
    <source>
        <strain evidence="1">LRV0_1</strain>
    </source>
</reference>
<protein>
    <submittedName>
        <fullName evidence="1">Uncharacterized protein</fullName>
    </submittedName>
</protein>
<sequence>MTTFTVRMSPIPFLIRKHELNGRDLYSGILINSFFSSLILENRGCVITLEVGQKLFNYKTIKGLHTLMFTVTYHYKSEMSLRMRTDF</sequence>
<proteinExistence type="predicted"/>
<comment type="caution">
    <text evidence="1">The sequence shown here is derived from an EMBL/GenBank/DDBJ whole genome shotgun (WGS) entry which is preliminary data.</text>
</comment>
<evidence type="ECO:0000313" key="1">
    <source>
        <dbReference type="EMBL" id="KAK4010130.1"/>
    </source>
</evidence>
<gene>
    <name evidence="1" type="ORF">OUZ56_019278</name>
</gene>
<evidence type="ECO:0000313" key="2">
    <source>
        <dbReference type="Proteomes" id="UP001234178"/>
    </source>
</evidence>
<dbReference type="Proteomes" id="UP001234178">
    <property type="component" value="Unassembled WGS sequence"/>
</dbReference>
<accession>A0ABQ9ZB48</accession>
<organism evidence="1 2">
    <name type="scientific">Daphnia magna</name>
    <dbReference type="NCBI Taxonomy" id="35525"/>
    <lineage>
        <taxon>Eukaryota</taxon>
        <taxon>Metazoa</taxon>
        <taxon>Ecdysozoa</taxon>
        <taxon>Arthropoda</taxon>
        <taxon>Crustacea</taxon>
        <taxon>Branchiopoda</taxon>
        <taxon>Diplostraca</taxon>
        <taxon>Cladocera</taxon>
        <taxon>Anomopoda</taxon>
        <taxon>Daphniidae</taxon>
        <taxon>Daphnia</taxon>
    </lineage>
</organism>
<keyword evidence="2" id="KW-1185">Reference proteome</keyword>
<name>A0ABQ9ZB48_9CRUS</name>
<dbReference type="EMBL" id="JAOYFB010000003">
    <property type="protein sequence ID" value="KAK4010130.1"/>
    <property type="molecule type" value="Genomic_DNA"/>
</dbReference>